<evidence type="ECO:0000313" key="1">
    <source>
        <dbReference type="EMBL" id="MBM7562844.1"/>
    </source>
</evidence>
<dbReference type="EMBL" id="JAFBDT010000033">
    <property type="protein sequence ID" value="MBM7562844.1"/>
    <property type="molecule type" value="Genomic_DNA"/>
</dbReference>
<protein>
    <submittedName>
        <fullName evidence="1">Uncharacterized protein</fullName>
    </submittedName>
</protein>
<keyword evidence="2" id="KW-1185">Reference proteome</keyword>
<proteinExistence type="predicted"/>
<organism evidence="1 2">
    <name type="scientific">Fusibacter tunisiensis</name>
    <dbReference type="NCBI Taxonomy" id="1008308"/>
    <lineage>
        <taxon>Bacteria</taxon>
        <taxon>Bacillati</taxon>
        <taxon>Bacillota</taxon>
        <taxon>Clostridia</taxon>
        <taxon>Eubacteriales</taxon>
        <taxon>Eubacteriales Family XII. Incertae Sedis</taxon>
        <taxon>Fusibacter</taxon>
    </lineage>
</organism>
<dbReference type="Proteomes" id="UP000767854">
    <property type="component" value="Unassembled WGS sequence"/>
</dbReference>
<dbReference type="RefSeq" id="WP_204665272.1">
    <property type="nucleotide sequence ID" value="NZ_JAFBDT010000033.1"/>
</dbReference>
<gene>
    <name evidence="1" type="ORF">JOC49_002417</name>
</gene>
<name>A0ABS2MTX4_9FIRM</name>
<sequence>MKHQAKHEYISDFFEILTEMIDGYDAKTALDLNTANVNTGNSIQNIASKNCELKVA</sequence>
<comment type="caution">
    <text evidence="1">The sequence shown here is derived from an EMBL/GenBank/DDBJ whole genome shotgun (WGS) entry which is preliminary data.</text>
</comment>
<reference evidence="1 2" key="1">
    <citation type="submission" date="2021-01" db="EMBL/GenBank/DDBJ databases">
        <title>Genomic Encyclopedia of Type Strains, Phase IV (KMG-IV): sequencing the most valuable type-strain genomes for metagenomic binning, comparative biology and taxonomic classification.</title>
        <authorList>
            <person name="Goeker M."/>
        </authorList>
    </citation>
    <scope>NUCLEOTIDE SEQUENCE [LARGE SCALE GENOMIC DNA]</scope>
    <source>
        <strain evidence="1 2">DSM 24436</strain>
    </source>
</reference>
<evidence type="ECO:0000313" key="2">
    <source>
        <dbReference type="Proteomes" id="UP000767854"/>
    </source>
</evidence>
<accession>A0ABS2MTX4</accession>